<accession>A0A284VKH7</accession>
<name>A0A284VKH7_9EURY</name>
<keyword evidence="3" id="KW-1185">Reference proteome</keyword>
<evidence type="ECO:0000313" key="2">
    <source>
        <dbReference type="EMBL" id="SNQ59796.1"/>
    </source>
</evidence>
<dbReference type="PANTHER" id="PTHR36569">
    <property type="match status" value="1"/>
</dbReference>
<proteinExistence type="predicted"/>
<feature type="region of interest" description="Disordered" evidence="1">
    <location>
        <begin position="1"/>
        <end position="110"/>
    </location>
</feature>
<dbReference type="EMBL" id="FZMP01000041">
    <property type="protein sequence ID" value="SNQ59796.1"/>
    <property type="molecule type" value="Genomic_DNA"/>
</dbReference>
<dbReference type="RefSeq" id="WP_143311625.1">
    <property type="nucleotide sequence ID" value="NZ_FZMP01000041.1"/>
</dbReference>
<sequence length="171" mass="19147">MGVILIPRREEKRKEETGKMTVEEAGKRGGETTKETHGHEFYQGIGKKGGEERAREIREEGISPETREKLSEAGRKGGEATRETHGREFYQEIGKKGGAAPKGAARREVPEGEVVVRLSGKDLDIMFSRQEEAEEWRSRFASMMEQEGYHLSRVKPETMHAGAEAEATTSE</sequence>
<evidence type="ECO:0000256" key="1">
    <source>
        <dbReference type="SAM" id="MobiDB-lite"/>
    </source>
</evidence>
<gene>
    <name evidence="2" type="ORF">MNV_1350012</name>
</gene>
<reference evidence="3" key="1">
    <citation type="submission" date="2017-06" db="EMBL/GenBank/DDBJ databases">
        <authorList>
            <person name="Cremers G."/>
        </authorList>
    </citation>
    <scope>NUCLEOTIDE SEQUENCE [LARGE SCALE GENOMIC DNA]</scope>
</reference>
<feature type="compositionally biased region" description="Basic and acidic residues" evidence="1">
    <location>
        <begin position="48"/>
        <end position="95"/>
    </location>
</feature>
<organism evidence="2 3">
    <name type="scientific">Candidatus Methanoperedens nitratireducens</name>
    <dbReference type="NCBI Taxonomy" id="1392998"/>
    <lineage>
        <taxon>Archaea</taxon>
        <taxon>Methanobacteriati</taxon>
        <taxon>Methanobacteriota</taxon>
        <taxon>Stenosarchaea group</taxon>
        <taxon>Methanomicrobia</taxon>
        <taxon>Methanosarcinales</taxon>
        <taxon>ANME-2 cluster</taxon>
        <taxon>Candidatus Methanoperedentaceae</taxon>
        <taxon>Candidatus Methanoperedens</taxon>
    </lineage>
</organism>
<feature type="compositionally biased region" description="Basic and acidic residues" evidence="1">
    <location>
        <begin position="7"/>
        <end position="40"/>
    </location>
</feature>
<dbReference type="PANTHER" id="PTHR36569:SF5">
    <property type="entry name" value="CONIDIATION-SPECIFIC PROTEIN 10 (EUROFUNG)"/>
    <property type="match status" value="1"/>
</dbReference>
<evidence type="ECO:0000313" key="3">
    <source>
        <dbReference type="Proteomes" id="UP000218615"/>
    </source>
</evidence>
<dbReference type="AlphaFoldDB" id="A0A284VKH7"/>
<feature type="region of interest" description="Disordered" evidence="1">
    <location>
        <begin position="151"/>
        <end position="171"/>
    </location>
</feature>
<protein>
    <submittedName>
        <fullName evidence="2">Small hydrophilic plant seed protein (Modular protein)</fullName>
    </submittedName>
</protein>
<dbReference type="Proteomes" id="UP000218615">
    <property type="component" value="Unassembled WGS sequence"/>
</dbReference>
<dbReference type="InterPro" id="IPR052590">
    <property type="entry name" value="Stress/Virulence-Domain"/>
</dbReference>